<keyword evidence="3" id="KW-0732">Signal</keyword>
<keyword evidence="2" id="KW-1133">Transmembrane helix</keyword>
<dbReference type="AlphaFoldDB" id="A0A940XMN6"/>
<comment type="caution">
    <text evidence="4">The sequence shown here is derived from an EMBL/GenBank/DDBJ whole genome shotgun (WGS) entry which is preliminary data.</text>
</comment>
<evidence type="ECO:0000313" key="5">
    <source>
        <dbReference type="Proteomes" id="UP000677413"/>
    </source>
</evidence>
<feature type="transmembrane region" description="Helical" evidence="2">
    <location>
        <begin position="259"/>
        <end position="277"/>
    </location>
</feature>
<keyword evidence="5" id="KW-1185">Reference proteome</keyword>
<evidence type="ECO:0000256" key="3">
    <source>
        <dbReference type="SAM" id="SignalP"/>
    </source>
</evidence>
<feature type="signal peptide" evidence="3">
    <location>
        <begin position="1"/>
        <end position="29"/>
    </location>
</feature>
<feature type="compositionally biased region" description="Gly residues" evidence="1">
    <location>
        <begin position="360"/>
        <end position="376"/>
    </location>
</feature>
<evidence type="ECO:0000256" key="2">
    <source>
        <dbReference type="SAM" id="Phobius"/>
    </source>
</evidence>
<accession>A0A940XMN6</accession>
<protein>
    <recommendedName>
        <fullName evidence="6">Neocarzinostatin family protein</fullName>
    </recommendedName>
</protein>
<organism evidence="4 5">
    <name type="scientific">Streptomyces liliiviolaceus</name>
    <dbReference type="NCBI Taxonomy" id="2823109"/>
    <lineage>
        <taxon>Bacteria</taxon>
        <taxon>Bacillati</taxon>
        <taxon>Actinomycetota</taxon>
        <taxon>Actinomycetes</taxon>
        <taxon>Kitasatosporales</taxon>
        <taxon>Streptomycetaceae</taxon>
        <taxon>Streptomyces</taxon>
    </lineage>
</organism>
<dbReference type="Proteomes" id="UP000677413">
    <property type="component" value="Unassembled WGS sequence"/>
</dbReference>
<dbReference type="Gene3D" id="2.60.40.230">
    <property type="entry name" value="Neocarzinostatin-like"/>
    <property type="match status" value="1"/>
</dbReference>
<dbReference type="EMBL" id="JAGPYQ010000001">
    <property type="protein sequence ID" value="MBQ0847037.1"/>
    <property type="molecule type" value="Genomic_DNA"/>
</dbReference>
<evidence type="ECO:0000256" key="1">
    <source>
        <dbReference type="SAM" id="MobiDB-lite"/>
    </source>
</evidence>
<feature type="compositionally biased region" description="Polar residues" evidence="1">
    <location>
        <begin position="407"/>
        <end position="420"/>
    </location>
</feature>
<evidence type="ECO:0008006" key="6">
    <source>
        <dbReference type="Google" id="ProtNLM"/>
    </source>
</evidence>
<feature type="chain" id="PRO_5036772368" description="Neocarzinostatin family protein" evidence="3">
    <location>
        <begin position="30"/>
        <end position="420"/>
    </location>
</feature>
<keyword evidence="2" id="KW-0812">Transmembrane</keyword>
<gene>
    <name evidence="4" type="ORF">J8N05_02210</name>
</gene>
<feature type="region of interest" description="Disordered" evidence="1">
    <location>
        <begin position="287"/>
        <end position="420"/>
    </location>
</feature>
<keyword evidence="2" id="KW-0472">Membrane</keyword>
<name>A0A940XMN6_9ACTN</name>
<reference evidence="4 5" key="1">
    <citation type="submission" date="2021-04" db="EMBL/GenBank/DDBJ databases">
        <authorList>
            <person name="Tang X."/>
            <person name="Zhou X."/>
            <person name="Chen X."/>
            <person name="Cernava T."/>
            <person name="Zhang C."/>
        </authorList>
    </citation>
    <scope>NUCLEOTIDE SEQUENCE [LARGE SCALE GENOMIC DNA]</scope>
    <source>
        <strain evidence="4 5">BH-SS-21</strain>
    </source>
</reference>
<sequence length="420" mass="43384">MSRWRAAVAAVVVALALVLFPLVGGAASAAEKPQVKLSKSQAGTGGSLTVSGSGWRANALLMMLICGRSSTDRGVIGGTNSCANADGRAVTTDAKGRFSKKLPVTEPPVPCPCVVHVATVTGAKAEADAPFLVAGHEVEPLPKEDTAGRLSVLTDTRLDGSSGLLTWFGAPPSRKLDFTVGNVGTTAVKNPVFQVGTSHGVFAPQWEEHQWRGTIGPGKKARISLPVELTAGAHGDYTVSLKFGGKVLAEQPWGVGRPWGVTLFWILVCVVVPAALFRTGMAVVDRVRPSGPNQRAGRFGSGRGGRDSRGGRSVRPGRGAHGVRRGGLRLPEVTLRMPKLRPSPASRDSADDHDPAGSGSDLGPGSGLGSGSGTGTRTGARTQSALPWFTPDTDPGAAEADQLSAPHENTPTTPTRKGNT</sequence>
<proteinExistence type="predicted"/>
<evidence type="ECO:0000313" key="4">
    <source>
        <dbReference type="EMBL" id="MBQ0847037.1"/>
    </source>
</evidence>